<evidence type="ECO:0000313" key="4">
    <source>
        <dbReference type="Proteomes" id="UP000612956"/>
    </source>
</evidence>
<comment type="similarity">
    <text evidence="1">Belongs to the short-chain dehydrogenases/reductases (SDR) family.</text>
</comment>
<dbReference type="PANTHER" id="PTHR42760:SF135">
    <property type="entry name" value="BLL7886 PROTEIN"/>
    <property type="match status" value="1"/>
</dbReference>
<keyword evidence="2" id="KW-0560">Oxidoreductase</keyword>
<proteinExistence type="inferred from homology"/>
<gene>
    <name evidence="3" type="ORF">GCM10011591_39430</name>
</gene>
<name>A0A917QQK1_9NOCA</name>
<dbReference type="InterPro" id="IPR036291">
    <property type="entry name" value="NAD(P)-bd_dom_sf"/>
</dbReference>
<sequence length="279" mass="29317">MFGELQSELNWRSNLFMLTGKVAVVVGAGAGIGRSVASGLAAAGAIVHCLDIDADNARSTAKSIKASGGIAKGDHVDVRLSESVNSSLAAVTDEHGQLDIVICTPGINIRKPLLRYSDDDYDAVMDVNLRGSFNTMRAAGQIMVPQRTGSIVVFSSISSRVVEPGQVIYAGTKAALAQMVRVFAAELGPYGVRVNAIGPGPTATELTLPIRSDKGWHDAYADRTAVGRWADPAELAGPAVFLCSDAASYVNGQLLYVDGGWIDIDRRYQGGPVLDGVEP</sequence>
<dbReference type="Proteomes" id="UP000612956">
    <property type="component" value="Unassembled WGS sequence"/>
</dbReference>
<dbReference type="SUPFAM" id="SSF51735">
    <property type="entry name" value="NAD(P)-binding Rossmann-fold domains"/>
    <property type="match status" value="1"/>
</dbReference>
<evidence type="ECO:0000256" key="2">
    <source>
        <dbReference type="ARBA" id="ARBA00023002"/>
    </source>
</evidence>
<dbReference type="InterPro" id="IPR002347">
    <property type="entry name" value="SDR_fam"/>
</dbReference>
<dbReference type="GO" id="GO:0016616">
    <property type="term" value="F:oxidoreductase activity, acting on the CH-OH group of donors, NAD or NADP as acceptor"/>
    <property type="evidence" value="ECO:0007669"/>
    <property type="project" value="TreeGrafter"/>
</dbReference>
<accession>A0A917QQK1</accession>
<comment type="caution">
    <text evidence="3">The sequence shown here is derived from an EMBL/GenBank/DDBJ whole genome shotgun (WGS) entry which is preliminary data.</text>
</comment>
<dbReference type="Gene3D" id="3.40.50.720">
    <property type="entry name" value="NAD(P)-binding Rossmann-like Domain"/>
    <property type="match status" value="1"/>
</dbReference>
<dbReference type="GO" id="GO:0030497">
    <property type="term" value="P:fatty acid elongation"/>
    <property type="evidence" value="ECO:0007669"/>
    <property type="project" value="TreeGrafter"/>
</dbReference>
<dbReference type="Pfam" id="PF13561">
    <property type="entry name" value="adh_short_C2"/>
    <property type="match status" value="1"/>
</dbReference>
<dbReference type="PRINTS" id="PR00081">
    <property type="entry name" value="GDHRDH"/>
</dbReference>
<dbReference type="FunFam" id="3.40.50.720:FF:000084">
    <property type="entry name" value="Short-chain dehydrogenase reductase"/>
    <property type="match status" value="1"/>
</dbReference>
<dbReference type="PROSITE" id="PS00061">
    <property type="entry name" value="ADH_SHORT"/>
    <property type="match status" value="1"/>
</dbReference>
<keyword evidence="4" id="KW-1185">Reference proteome</keyword>
<dbReference type="EMBL" id="BMMW01000004">
    <property type="protein sequence ID" value="GGK63268.1"/>
    <property type="molecule type" value="Genomic_DNA"/>
</dbReference>
<evidence type="ECO:0000256" key="1">
    <source>
        <dbReference type="ARBA" id="ARBA00006484"/>
    </source>
</evidence>
<evidence type="ECO:0000313" key="3">
    <source>
        <dbReference type="EMBL" id="GGK63268.1"/>
    </source>
</evidence>
<dbReference type="AlphaFoldDB" id="A0A917QQK1"/>
<dbReference type="InterPro" id="IPR020904">
    <property type="entry name" value="Sc_DH/Rdtase_CS"/>
</dbReference>
<dbReference type="PANTHER" id="PTHR42760">
    <property type="entry name" value="SHORT-CHAIN DEHYDROGENASES/REDUCTASES FAMILY MEMBER"/>
    <property type="match status" value="1"/>
</dbReference>
<organism evidence="3 4">
    <name type="scientific">Nocardia camponoti</name>
    <dbReference type="NCBI Taxonomy" id="1616106"/>
    <lineage>
        <taxon>Bacteria</taxon>
        <taxon>Bacillati</taxon>
        <taxon>Actinomycetota</taxon>
        <taxon>Actinomycetes</taxon>
        <taxon>Mycobacteriales</taxon>
        <taxon>Nocardiaceae</taxon>
        <taxon>Nocardia</taxon>
    </lineage>
</organism>
<reference evidence="3" key="2">
    <citation type="submission" date="2020-09" db="EMBL/GenBank/DDBJ databases">
        <authorList>
            <person name="Sun Q."/>
            <person name="Zhou Y."/>
        </authorList>
    </citation>
    <scope>NUCLEOTIDE SEQUENCE</scope>
    <source>
        <strain evidence="3">CGMCC 4.7278</strain>
    </source>
</reference>
<protein>
    <submittedName>
        <fullName evidence="3">Oxidoreductase</fullName>
    </submittedName>
</protein>
<reference evidence="3" key="1">
    <citation type="journal article" date="2014" name="Int. J. Syst. Evol. Microbiol.">
        <title>Complete genome sequence of Corynebacterium casei LMG S-19264T (=DSM 44701T), isolated from a smear-ripened cheese.</title>
        <authorList>
            <consortium name="US DOE Joint Genome Institute (JGI-PGF)"/>
            <person name="Walter F."/>
            <person name="Albersmeier A."/>
            <person name="Kalinowski J."/>
            <person name="Ruckert C."/>
        </authorList>
    </citation>
    <scope>NUCLEOTIDE SEQUENCE</scope>
    <source>
        <strain evidence="3">CGMCC 4.7278</strain>
    </source>
</reference>